<dbReference type="SUPFAM" id="SSF56954">
    <property type="entry name" value="Outer membrane efflux proteins (OEP)"/>
    <property type="match status" value="1"/>
</dbReference>
<dbReference type="Proteomes" id="UP000000248">
    <property type="component" value="Chromosome"/>
</dbReference>
<dbReference type="GO" id="GO:0009279">
    <property type="term" value="C:cell outer membrane"/>
    <property type="evidence" value="ECO:0007669"/>
    <property type="project" value="UniProtKB-SubCell"/>
</dbReference>
<reference evidence="7 8" key="1">
    <citation type="journal article" date="2007" name="Nat. Biotechnol.">
        <title>Genome sequence and identification of candidate vaccine antigens from the animal pathogen Dichelobacter nodosus.</title>
        <authorList>
            <person name="Myers G.S."/>
            <person name="Parker D."/>
            <person name="Al-Hasani K."/>
            <person name="Kennan R.M."/>
            <person name="Seemann T."/>
            <person name="Ren Q."/>
            <person name="Badger J.H."/>
            <person name="Selengut J.D."/>
            <person name="Deboy R.T."/>
            <person name="Tettelin H."/>
            <person name="Boyce J.D."/>
            <person name="McCarl V.P."/>
            <person name="Han X."/>
            <person name="Nelson W.C."/>
            <person name="Madupu R."/>
            <person name="Mohamoud Y."/>
            <person name="Holley T."/>
            <person name="Fedorova N."/>
            <person name="Khouri H."/>
            <person name="Bottomley S.P."/>
            <person name="Whittington R.J."/>
            <person name="Adler B."/>
            <person name="Songer J.G."/>
            <person name="Rood J.I."/>
            <person name="Paulsen I.T."/>
        </authorList>
    </citation>
    <scope>NUCLEOTIDE SEQUENCE [LARGE SCALE GENOMIC DNA]</scope>
    <source>
        <strain evidence="7 8">VCS1703A</strain>
    </source>
</reference>
<dbReference type="GO" id="GO:1990281">
    <property type="term" value="C:efflux pump complex"/>
    <property type="evidence" value="ECO:0007669"/>
    <property type="project" value="TreeGrafter"/>
</dbReference>
<evidence type="ECO:0000256" key="1">
    <source>
        <dbReference type="ARBA" id="ARBA00004442"/>
    </source>
</evidence>
<evidence type="ECO:0000313" key="8">
    <source>
        <dbReference type="Proteomes" id="UP000000248"/>
    </source>
</evidence>
<dbReference type="EMBL" id="CP000513">
    <property type="protein sequence ID" value="ABQ14166.1"/>
    <property type="molecule type" value="Genomic_DNA"/>
</dbReference>
<name>A5EVJ2_DICNV</name>
<dbReference type="Gene3D" id="1.20.1600.10">
    <property type="entry name" value="Outer membrane efflux proteins (OEP)"/>
    <property type="match status" value="1"/>
</dbReference>
<keyword evidence="2" id="KW-1134">Transmembrane beta strand</keyword>
<evidence type="ECO:0000313" key="7">
    <source>
        <dbReference type="EMBL" id="ABQ14166.1"/>
    </source>
</evidence>
<sequence>MLGVILGQSAFSADLPQILRDNVLKNPAIVEAQSHEQIADSVLDQTKAAYYPVVGIAADQSILSTDDNSDPFMPRVDAKWTVYNFGKTDAAVKRDEVDARYYREKTNEAAQEWAFEVSGYYLEALKAKMLLAAARDNLALHNHIIDQLKIITQYDPGRRSELTQAESRQIAVQDSIASYERLLGLSLRRIARHVQPAVTASELNDPFTDLALNDLITRYPVNEEYIKKNPSYLAQLEELARKKAELEFAKKAYYPDIDVRAQANHKDVGMYLSMSVDVYNAAKQPAVMQKQHEINAANAKITRMSDEIKQRADMAVIQMQQDMARLQIADRHIMDLRQVVVDYEDQFKIGARTLLNVVDAYSELASAQQGKVNTQYDLMSAKLEYLSAVGALGDWAQLPTVNTASAPQTTSSDAEVFVGDKNILKTEETKPAEESAPKSQSEKIDIHPDVHIQTVNEHTEIRVREQNALKTSEKQSENQSVKIEKVAKTDGAVQTPQNAAPPQNHQQNHEEKERVSVEEAFWQQFVPQESEQESKTESPNDIWQHFPPPEMQGGYTLPEKP</sequence>
<dbReference type="GO" id="GO:0015288">
    <property type="term" value="F:porin activity"/>
    <property type="evidence" value="ECO:0007669"/>
    <property type="project" value="TreeGrafter"/>
</dbReference>
<feature type="region of interest" description="Disordered" evidence="6">
    <location>
        <begin position="420"/>
        <end position="458"/>
    </location>
</feature>
<evidence type="ECO:0000256" key="6">
    <source>
        <dbReference type="SAM" id="MobiDB-lite"/>
    </source>
</evidence>
<evidence type="ECO:0000256" key="3">
    <source>
        <dbReference type="ARBA" id="ARBA00022692"/>
    </source>
</evidence>
<organism evidence="7 8">
    <name type="scientific">Dichelobacter nodosus (strain VCS1703A)</name>
    <dbReference type="NCBI Taxonomy" id="246195"/>
    <lineage>
        <taxon>Bacteria</taxon>
        <taxon>Pseudomonadati</taxon>
        <taxon>Pseudomonadota</taxon>
        <taxon>Gammaproteobacteria</taxon>
        <taxon>Cardiobacteriales</taxon>
        <taxon>Cardiobacteriaceae</taxon>
        <taxon>Dichelobacter</taxon>
    </lineage>
</organism>
<keyword evidence="8" id="KW-1185">Reference proteome</keyword>
<feature type="compositionally biased region" description="Basic and acidic residues" evidence="6">
    <location>
        <begin position="507"/>
        <end position="517"/>
    </location>
</feature>
<dbReference type="KEGG" id="dno:DNO_0546"/>
<feature type="compositionally biased region" description="Basic and acidic residues" evidence="6">
    <location>
        <begin position="422"/>
        <end position="450"/>
    </location>
</feature>
<dbReference type="HOGENOM" id="CLU_035489_0_0_6"/>
<dbReference type="AlphaFoldDB" id="A5EVJ2"/>
<dbReference type="eggNOG" id="COG1538">
    <property type="taxonomic scope" value="Bacteria"/>
</dbReference>
<accession>A5EVJ2</accession>
<evidence type="ECO:0000256" key="2">
    <source>
        <dbReference type="ARBA" id="ARBA00022452"/>
    </source>
</evidence>
<gene>
    <name evidence="7" type="ordered locus">DNO_0546</name>
</gene>
<dbReference type="InterPro" id="IPR051906">
    <property type="entry name" value="TolC-like"/>
</dbReference>
<evidence type="ECO:0000256" key="5">
    <source>
        <dbReference type="ARBA" id="ARBA00023237"/>
    </source>
</evidence>
<keyword evidence="5" id="KW-0998">Cell outer membrane</keyword>
<protein>
    <submittedName>
        <fullName evidence="7">Outer membrane efflux family protein</fullName>
    </submittedName>
</protein>
<feature type="region of interest" description="Disordered" evidence="6">
    <location>
        <begin position="493"/>
        <end position="561"/>
    </location>
</feature>
<comment type="subcellular location">
    <subcellularLocation>
        <location evidence="1">Cell outer membrane</location>
    </subcellularLocation>
</comment>
<dbReference type="GO" id="GO:0015562">
    <property type="term" value="F:efflux transmembrane transporter activity"/>
    <property type="evidence" value="ECO:0007669"/>
    <property type="project" value="InterPro"/>
</dbReference>
<feature type="compositionally biased region" description="Low complexity" evidence="6">
    <location>
        <begin position="496"/>
        <end position="506"/>
    </location>
</feature>
<dbReference type="PANTHER" id="PTHR30026">
    <property type="entry name" value="OUTER MEMBRANE PROTEIN TOLC"/>
    <property type="match status" value="1"/>
</dbReference>
<dbReference type="SMR" id="A5EVJ2"/>
<proteinExistence type="predicted"/>
<keyword evidence="4" id="KW-0472">Membrane</keyword>
<evidence type="ECO:0000256" key="4">
    <source>
        <dbReference type="ARBA" id="ARBA00023136"/>
    </source>
</evidence>
<dbReference type="PANTHER" id="PTHR30026:SF22">
    <property type="entry name" value="OUTER MEMBRANE EFFLUX PROTEIN"/>
    <property type="match status" value="1"/>
</dbReference>
<keyword evidence="3" id="KW-0812">Transmembrane</keyword>
<dbReference type="STRING" id="246195.DNO_0546"/>